<dbReference type="PROSITE" id="PS00572">
    <property type="entry name" value="GLYCOSYL_HYDROL_F1_1"/>
    <property type="match status" value="1"/>
</dbReference>
<proteinExistence type="inferred from homology"/>
<evidence type="ECO:0000313" key="6">
    <source>
        <dbReference type="EMBL" id="EDS17111.1"/>
    </source>
</evidence>
<dbReference type="EC" id="3.2.1.21" evidence="6"/>
<dbReference type="HOGENOM" id="CLU_001859_0_2_9"/>
<dbReference type="EC" id="3.2.1.86" evidence="6"/>
<feature type="active site" description="Nucleophile" evidence="4">
    <location>
        <position position="371"/>
    </location>
</feature>
<protein>
    <submittedName>
        <fullName evidence="6">Aryl-phospho-beta-D-glucosidase BglH</fullName>
        <ecNumber evidence="6">3.2.1.21</ecNumber>
        <ecNumber evidence="6">3.2.1.86</ecNumber>
    </submittedName>
</protein>
<dbReference type="InterPro" id="IPR017853">
    <property type="entry name" value="GH"/>
</dbReference>
<dbReference type="EMBL" id="ABFX02000013">
    <property type="protein sequence ID" value="EDS17111.1"/>
    <property type="molecule type" value="Genomic_DNA"/>
</dbReference>
<dbReference type="SUPFAM" id="SSF51445">
    <property type="entry name" value="(Trans)glycosidases"/>
    <property type="match status" value="1"/>
</dbReference>
<keyword evidence="3 6" id="KW-0326">Glycosidase</keyword>
<reference evidence="6" key="1">
    <citation type="submission" date="2007-11" db="EMBL/GenBank/DDBJ databases">
        <authorList>
            <person name="Fulton L."/>
            <person name="Clifton S."/>
            <person name="Fulton B."/>
            <person name="Xu J."/>
            <person name="Minx P."/>
            <person name="Pepin K.H."/>
            <person name="Johnson M."/>
            <person name="Thiruvilangam P."/>
            <person name="Bhonagiri V."/>
            <person name="Nash W.E."/>
            <person name="Mardis E.R."/>
            <person name="Wilson R.K."/>
        </authorList>
    </citation>
    <scope>NUCLEOTIDE SEQUENCE [LARGE SCALE GENOMIC DNA]</scope>
    <source>
        <strain evidence="6">DSM 1402</strain>
    </source>
</reference>
<evidence type="ECO:0000256" key="1">
    <source>
        <dbReference type="ARBA" id="ARBA00010838"/>
    </source>
</evidence>
<sequence length="546" mass="63039">MRWKTMKENFLWGGALAASQCEGAYNLDGKGLSVSDVMLAGSKTKKRKRTDGIVAGEYYPSHEAINFYHYYKDDLQYFKEMGFNCLRVSIAWSRIYPNGDELEPNEKGLQFYDQLFDEMLKLDIEPVVTLSHYEMPYYLSRQYNGFFDRRCVDYFERFAITCFKRYSAKVKYWLTFNEINGMITNPYTGGGVIAKIDNNYLQTVLTACHHMFLAGAKAVKACHEIIPSAQIGCMIAFLCGYSATCKPDDVMFNHNFMDVNMFFTDVQVRGRYSNKALTWMSRYGIELPVIDGDEKILEQGKVDYIGFSYYQSITMSSDILDNLGSGGNLFSGAKNSYIKVSEWGWPIDPKGLRVSLNYLYDRYQIPLFIVENGLGAVDEISNDHQIHDNYRIDYLTQHVREMKKAVDLDGVELLGYTWWSPIDIVSYSTGEMKKRYGFIYVDKDNDGNGTLKRYIKDSFYVYQEIIRTNGECVDEKKRYTLNSQLKDVLEIKGLREIIKLVSEGKVTDLQLKLGGRLKINQLLDKFDVNDNNQRLIIDLLNRLEAK</sequence>
<evidence type="ECO:0000313" key="7">
    <source>
        <dbReference type="Proteomes" id="UP000005798"/>
    </source>
</evidence>
<dbReference type="GO" id="GO:0016052">
    <property type="term" value="P:carbohydrate catabolic process"/>
    <property type="evidence" value="ECO:0007669"/>
    <property type="project" value="TreeGrafter"/>
</dbReference>
<comment type="similarity">
    <text evidence="1 5">Belongs to the glycosyl hydrolase 1 family.</text>
</comment>
<keyword evidence="7" id="KW-1185">Reference proteome</keyword>
<reference evidence="6" key="2">
    <citation type="submission" date="2014-06" db="EMBL/GenBank/DDBJ databases">
        <title>Draft genome sequence of Clostridium ramosum(DSM 1402).</title>
        <authorList>
            <person name="Sudarsanam P."/>
            <person name="Ley R."/>
            <person name="Guruge J."/>
            <person name="Turnbaugh P.J."/>
            <person name="Mahowald M."/>
            <person name="Liep D."/>
            <person name="Gordon J."/>
        </authorList>
    </citation>
    <scope>NUCLEOTIDE SEQUENCE</scope>
    <source>
        <strain evidence="6">DSM 1402</strain>
    </source>
</reference>
<dbReference type="GO" id="GO:0005829">
    <property type="term" value="C:cytosol"/>
    <property type="evidence" value="ECO:0007669"/>
    <property type="project" value="TreeGrafter"/>
</dbReference>
<dbReference type="AlphaFoldDB" id="B0N8V4"/>
<dbReference type="PRINTS" id="PR00131">
    <property type="entry name" value="GLHYDRLASE1"/>
</dbReference>
<dbReference type="Gene3D" id="3.20.20.80">
    <property type="entry name" value="Glycosidases"/>
    <property type="match status" value="1"/>
</dbReference>
<evidence type="ECO:0000256" key="3">
    <source>
        <dbReference type="ARBA" id="ARBA00023295"/>
    </source>
</evidence>
<name>B0N8V4_9FIRM</name>
<dbReference type="PANTHER" id="PTHR10353:SF122">
    <property type="entry name" value="6-PHOSPHO-BETA-GLUCOSIDASE ASCB-RELATED"/>
    <property type="match status" value="1"/>
</dbReference>
<dbReference type="InterPro" id="IPR018120">
    <property type="entry name" value="Glyco_hydro_1_AS"/>
</dbReference>
<comment type="caution">
    <text evidence="6">The sequence shown here is derived from an EMBL/GenBank/DDBJ whole genome shotgun (WGS) entry which is preliminary data.</text>
</comment>
<evidence type="ECO:0000256" key="4">
    <source>
        <dbReference type="PROSITE-ProRule" id="PRU10055"/>
    </source>
</evidence>
<gene>
    <name evidence="6" type="primary">bglH</name>
    <name evidence="6" type="ORF">CLORAM_03085</name>
</gene>
<dbReference type="Proteomes" id="UP000005798">
    <property type="component" value="Unassembled WGS sequence"/>
</dbReference>
<evidence type="ECO:0000256" key="2">
    <source>
        <dbReference type="ARBA" id="ARBA00022801"/>
    </source>
</evidence>
<dbReference type="InterPro" id="IPR001360">
    <property type="entry name" value="Glyco_hydro_1"/>
</dbReference>
<dbReference type="GO" id="GO:0008706">
    <property type="term" value="F:6-phospho-beta-glucosidase activity"/>
    <property type="evidence" value="ECO:0007669"/>
    <property type="project" value="UniProtKB-EC"/>
</dbReference>
<evidence type="ECO:0000256" key="5">
    <source>
        <dbReference type="RuleBase" id="RU003690"/>
    </source>
</evidence>
<dbReference type="PANTHER" id="PTHR10353">
    <property type="entry name" value="GLYCOSYL HYDROLASE"/>
    <property type="match status" value="1"/>
</dbReference>
<accession>B0N8V4</accession>
<organism evidence="6 7">
    <name type="scientific">Thomasclavelia ramosa DSM 1402</name>
    <dbReference type="NCBI Taxonomy" id="445974"/>
    <lineage>
        <taxon>Bacteria</taxon>
        <taxon>Bacillati</taxon>
        <taxon>Bacillota</taxon>
        <taxon>Erysipelotrichia</taxon>
        <taxon>Erysipelotrichales</taxon>
        <taxon>Coprobacillaceae</taxon>
        <taxon>Thomasclavelia</taxon>
    </lineage>
</organism>
<dbReference type="Pfam" id="PF00232">
    <property type="entry name" value="Glyco_hydro_1"/>
    <property type="match status" value="1"/>
</dbReference>
<dbReference type="eggNOG" id="COG2723">
    <property type="taxonomic scope" value="Bacteria"/>
</dbReference>
<dbReference type="FunFam" id="3.20.20.80:FF:000004">
    <property type="entry name" value="Beta-glucosidase 6-phospho-beta-glucosidase"/>
    <property type="match status" value="1"/>
</dbReference>
<keyword evidence="2 6" id="KW-0378">Hydrolase</keyword>